<dbReference type="SUPFAM" id="SSF55347">
    <property type="entry name" value="Glyceraldehyde-3-phosphate dehydrogenase-like, C-terminal domain"/>
    <property type="match status" value="1"/>
</dbReference>
<name>A0A8J2YW58_9PROT</name>
<dbReference type="InterPro" id="IPR000683">
    <property type="entry name" value="Gfo/Idh/MocA-like_OxRdtase_N"/>
</dbReference>
<dbReference type="EMBL" id="BMJQ01000010">
    <property type="protein sequence ID" value="GGF30244.1"/>
    <property type="molecule type" value="Genomic_DNA"/>
</dbReference>
<feature type="domain" description="GFO/IDH/MocA-like oxidoreductase" evidence="2">
    <location>
        <begin position="132"/>
        <end position="235"/>
    </location>
</feature>
<evidence type="ECO:0000259" key="1">
    <source>
        <dbReference type="Pfam" id="PF01408"/>
    </source>
</evidence>
<dbReference type="InterPro" id="IPR055170">
    <property type="entry name" value="GFO_IDH_MocA-like_dom"/>
</dbReference>
<dbReference type="Proteomes" id="UP000646365">
    <property type="component" value="Unassembled WGS sequence"/>
</dbReference>
<accession>A0A8J2YW58</accession>
<reference evidence="3" key="1">
    <citation type="journal article" date="2014" name="Int. J. Syst. Evol. Microbiol.">
        <title>Complete genome sequence of Corynebacterium casei LMG S-19264T (=DSM 44701T), isolated from a smear-ripened cheese.</title>
        <authorList>
            <consortium name="US DOE Joint Genome Institute (JGI-PGF)"/>
            <person name="Walter F."/>
            <person name="Albersmeier A."/>
            <person name="Kalinowski J."/>
            <person name="Ruckert C."/>
        </authorList>
    </citation>
    <scope>NUCLEOTIDE SEQUENCE</scope>
    <source>
        <strain evidence="3">CGMCC 1.15725</strain>
    </source>
</reference>
<proteinExistence type="predicted"/>
<dbReference type="InterPro" id="IPR051450">
    <property type="entry name" value="Gfo/Idh/MocA_Oxidoreductases"/>
</dbReference>
<dbReference type="PANTHER" id="PTHR43377">
    <property type="entry name" value="BILIVERDIN REDUCTASE A"/>
    <property type="match status" value="1"/>
</dbReference>
<dbReference type="Pfam" id="PF22725">
    <property type="entry name" value="GFO_IDH_MocA_C3"/>
    <property type="match status" value="1"/>
</dbReference>
<dbReference type="AlphaFoldDB" id="A0A8J2YW58"/>
<dbReference type="PANTHER" id="PTHR43377:SF1">
    <property type="entry name" value="BILIVERDIN REDUCTASE A"/>
    <property type="match status" value="1"/>
</dbReference>
<evidence type="ECO:0000313" key="4">
    <source>
        <dbReference type="Proteomes" id="UP000646365"/>
    </source>
</evidence>
<evidence type="ECO:0000259" key="2">
    <source>
        <dbReference type="Pfam" id="PF22725"/>
    </source>
</evidence>
<dbReference type="GO" id="GO:0000166">
    <property type="term" value="F:nucleotide binding"/>
    <property type="evidence" value="ECO:0007669"/>
    <property type="project" value="InterPro"/>
</dbReference>
<dbReference type="RefSeq" id="WP_189049084.1">
    <property type="nucleotide sequence ID" value="NZ_BMJQ01000010.1"/>
</dbReference>
<dbReference type="Gene3D" id="3.40.50.720">
    <property type="entry name" value="NAD(P)-binding Rossmann-like Domain"/>
    <property type="match status" value="1"/>
</dbReference>
<keyword evidence="4" id="KW-1185">Reference proteome</keyword>
<reference evidence="3" key="2">
    <citation type="submission" date="2020-09" db="EMBL/GenBank/DDBJ databases">
        <authorList>
            <person name="Sun Q."/>
            <person name="Zhou Y."/>
        </authorList>
    </citation>
    <scope>NUCLEOTIDE SEQUENCE</scope>
    <source>
        <strain evidence="3">CGMCC 1.15725</strain>
    </source>
</reference>
<feature type="domain" description="Gfo/Idh/MocA-like oxidoreductase N-terminal" evidence="1">
    <location>
        <begin position="7"/>
        <end position="124"/>
    </location>
</feature>
<dbReference type="SUPFAM" id="SSF51735">
    <property type="entry name" value="NAD(P)-binding Rossmann-fold domains"/>
    <property type="match status" value="1"/>
</dbReference>
<organism evidence="3 4">
    <name type="scientific">Aliidongia dinghuensis</name>
    <dbReference type="NCBI Taxonomy" id="1867774"/>
    <lineage>
        <taxon>Bacteria</taxon>
        <taxon>Pseudomonadati</taxon>
        <taxon>Pseudomonadota</taxon>
        <taxon>Alphaproteobacteria</taxon>
        <taxon>Rhodospirillales</taxon>
        <taxon>Dongiaceae</taxon>
        <taxon>Aliidongia</taxon>
    </lineage>
</organism>
<dbReference type="Pfam" id="PF01408">
    <property type="entry name" value="GFO_IDH_MocA"/>
    <property type="match status" value="1"/>
</dbReference>
<protein>
    <submittedName>
        <fullName evidence="3">Dehydrogenase</fullName>
    </submittedName>
</protein>
<sequence>MTEQPLRLGVVGLGRAFTLMLPTFVRHPAVRLVACADPRAVARDCFVHDFGGRAHDTVQALCDDPEVEAIYLASPHQFHVDHVQIAARAGKHVLVEKPMALRLEDCRAMIASADAAGVHLMVGHSHSFDQPYLTTRALIESGEFGAVRMISALNCTDYLYRPRRPEELVTAEGGGAVFSQAPHQVELVRLLAGSEVRSVRAVTGIWDSERPTEGAYTAFLTFANGAAASLTYNGYGHFDTDALSSWIGEMGQVRDPDGHGSARRVLRTVKMAAEEAALKDKRAYGTTVTAATARAQTPPVAYNHFGFVLVACERGALRPMPNGVEIYGDDEKRFEPLPAPDVPRREVIDELVAAVRDGRPPLHSGRWGMATVEVCLALLRSAAEEREVRI</sequence>
<gene>
    <name evidence="3" type="ORF">GCM10011611_40440</name>
</gene>
<comment type="caution">
    <text evidence="3">The sequence shown here is derived from an EMBL/GenBank/DDBJ whole genome shotgun (WGS) entry which is preliminary data.</text>
</comment>
<dbReference type="InterPro" id="IPR036291">
    <property type="entry name" value="NAD(P)-bd_dom_sf"/>
</dbReference>
<evidence type="ECO:0000313" key="3">
    <source>
        <dbReference type="EMBL" id="GGF30244.1"/>
    </source>
</evidence>
<dbReference type="Gene3D" id="3.30.360.10">
    <property type="entry name" value="Dihydrodipicolinate Reductase, domain 2"/>
    <property type="match status" value="1"/>
</dbReference>